<dbReference type="InterPro" id="IPR050151">
    <property type="entry name" value="Class-I_Pyr_Nuc-Dis_Oxidored"/>
</dbReference>
<evidence type="ECO:0000259" key="8">
    <source>
        <dbReference type="Pfam" id="PF07992"/>
    </source>
</evidence>
<dbReference type="PANTHER" id="PTHR22912">
    <property type="entry name" value="DISULFIDE OXIDOREDUCTASE"/>
    <property type="match status" value="1"/>
</dbReference>
<dbReference type="GO" id="GO:0006103">
    <property type="term" value="P:2-oxoglutarate metabolic process"/>
    <property type="evidence" value="ECO:0007669"/>
    <property type="project" value="TreeGrafter"/>
</dbReference>
<organism evidence="9">
    <name type="scientific">marine metagenome</name>
    <dbReference type="NCBI Taxonomy" id="408172"/>
    <lineage>
        <taxon>unclassified sequences</taxon>
        <taxon>metagenomes</taxon>
        <taxon>ecological metagenomes</taxon>
    </lineage>
</organism>
<dbReference type="InterPro" id="IPR023753">
    <property type="entry name" value="FAD/NAD-binding_dom"/>
</dbReference>
<comment type="similarity">
    <text evidence="2">Belongs to the class-I pyridine nucleotide-disulfide oxidoreductase family.</text>
</comment>
<gene>
    <name evidence="9" type="ORF">METZ01_LOCUS27018</name>
</gene>
<evidence type="ECO:0008006" key="10">
    <source>
        <dbReference type="Google" id="ProtNLM"/>
    </source>
</evidence>
<evidence type="ECO:0000256" key="4">
    <source>
        <dbReference type="ARBA" id="ARBA00022827"/>
    </source>
</evidence>
<evidence type="ECO:0000256" key="2">
    <source>
        <dbReference type="ARBA" id="ARBA00007532"/>
    </source>
</evidence>
<reference evidence="9" key="1">
    <citation type="submission" date="2018-05" db="EMBL/GenBank/DDBJ databases">
        <authorList>
            <person name="Lanie J.A."/>
            <person name="Ng W.-L."/>
            <person name="Kazmierczak K.M."/>
            <person name="Andrzejewski T.M."/>
            <person name="Davidsen T.M."/>
            <person name="Wayne K.J."/>
            <person name="Tettelin H."/>
            <person name="Glass J.I."/>
            <person name="Rusch D."/>
            <person name="Podicherti R."/>
            <person name="Tsui H.-C.T."/>
            <person name="Winkler M.E."/>
        </authorList>
    </citation>
    <scope>NUCLEOTIDE SEQUENCE</scope>
</reference>
<evidence type="ECO:0000259" key="7">
    <source>
        <dbReference type="Pfam" id="PF02852"/>
    </source>
</evidence>
<keyword evidence="3" id="KW-0285">Flavoprotein</keyword>
<dbReference type="AlphaFoldDB" id="A0A381Q5K9"/>
<feature type="domain" description="Pyridine nucleotide-disulphide oxidoreductase dimerisation" evidence="7">
    <location>
        <begin position="350"/>
        <end position="458"/>
    </location>
</feature>
<dbReference type="Gene3D" id="3.30.390.30">
    <property type="match status" value="1"/>
</dbReference>
<dbReference type="InterPro" id="IPR004099">
    <property type="entry name" value="Pyr_nucl-diS_OxRdtase_dimer"/>
</dbReference>
<dbReference type="GO" id="GO:0050660">
    <property type="term" value="F:flavin adenine dinucleotide binding"/>
    <property type="evidence" value="ECO:0007669"/>
    <property type="project" value="TreeGrafter"/>
</dbReference>
<keyword evidence="5" id="KW-0560">Oxidoreductase</keyword>
<dbReference type="FunFam" id="3.30.390.30:FF:000001">
    <property type="entry name" value="Dihydrolipoyl dehydrogenase"/>
    <property type="match status" value="1"/>
</dbReference>
<name>A0A381Q5K9_9ZZZZ</name>
<dbReference type="InterPro" id="IPR001100">
    <property type="entry name" value="Pyr_nuc-diS_OxRdtase"/>
</dbReference>
<feature type="domain" description="FAD/NAD(P)-binding" evidence="8">
    <location>
        <begin position="4"/>
        <end position="327"/>
    </location>
</feature>
<dbReference type="Gene3D" id="3.50.50.60">
    <property type="entry name" value="FAD/NAD(P)-binding domain"/>
    <property type="match status" value="2"/>
</dbReference>
<protein>
    <recommendedName>
        <fullName evidence="10">Pyridine nucleotide-disulfide oxidoreductase</fullName>
    </recommendedName>
</protein>
<dbReference type="InterPro" id="IPR036188">
    <property type="entry name" value="FAD/NAD-bd_sf"/>
</dbReference>
<evidence type="ECO:0000256" key="1">
    <source>
        <dbReference type="ARBA" id="ARBA00001974"/>
    </source>
</evidence>
<dbReference type="Pfam" id="PF07992">
    <property type="entry name" value="Pyr_redox_2"/>
    <property type="match status" value="1"/>
</dbReference>
<sequence length="490" mass="54476">MEKYDLCIIGGGPSGYAASMRAVDFNKTVLLVERDRLGGAGIYDGALSSKTFWEISKEFASFSKKMRHYGLAEPDVHFNNVLQEVNDAVLERSEQIEEHLQKIIQLRPDSFRFLKGSARLLSSSEVEVKSDSGKHKVFAENIIIATGSRPRKLPYIAIDEDIIMTSDGISSLEEFPESLVIIGAGVIGCEFATIFSNFRKTKVHLISKDDRILPFEDADLAKVIESNLETNGVLIHRESNLEKMVIADGEVEYVLEHPDGKREVFHAEKALVSVGRVPNVENTGVQEIGMELSAAGHIIDNDTQTSISNIYAVGDITADIALVNVGELEGRHAVEKIYGKPKRPMIYENISTIMFLNPEVAGVGMNEQQAQKAKLNYRVASLDFCCIPRAVAMRNTQGFFKILVTDDDQMRVLGMRAVGEHASSAIQAVALLIATDKGVEELAELIHPHPSIIEGIQECIRMLLGKSIYKPYIFQDSLQYKHFRYGHYID</sequence>
<dbReference type="PIRSF" id="PIRSF000350">
    <property type="entry name" value="Mercury_reductase_MerA"/>
    <property type="match status" value="1"/>
</dbReference>
<dbReference type="SUPFAM" id="SSF55424">
    <property type="entry name" value="FAD/NAD-linked reductases, dimerisation (C-terminal) domain"/>
    <property type="match status" value="1"/>
</dbReference>
<dbReference type="EMBL" id="UINC01001202">
    <property type="protein sequence ID" value="SUZ74164.1"/>
    <property type="molecule type" value="Genomic_DNA"/>
</dbReference>
<dbReference type="PANTHER" id="PTHR22912:SF103">
    <property type="entry name" value="DEHYDROGENASE, PUTATIVE-RELATED"/>
    <property type="match status" value="1"/>
</dbReference>
<dbReference type="InterPro" id="IPR016156">
    <property type="entry name" value="FAD/NAD-linked_Rdtase_dimer_sf"/>
</dbReference>
<dbReference type="SUPFAM" id="SSF51905">
    <property type="entry name" value="FAD/NAD(P)-binding domain"/>
    <property type="match status" value="1"/>
</dbReference>
<evidence type="ECO:0000256" key="5">
    <source>
        <dbReference type="ARBA" id="ARBA00023002"/>
    </source>
</evidence>
<keyword evidence="6" id="KW-0520">NAD</keyword>
<comment type="cofactor">
    <cofactor evidence="1">
        <name>FAD</name>
        <dbReference type="ChEBI" id="CHEBI:57692"/>
    </cofactor>
</comment>
<evidence type="ECO:0000313" key="9">
    <source>
        <dbReference type="EMBL" id="SUZ74164.1"/>
    </source>
</evidence>
<keyword evidence="4" id="KW-0274">FAD</keyword>
<accession>A0A381Q5K9</accession>
<evidence type="ECO:0000256" key="6">
    <source>
        <dbReference type="ARBA" id="ARBA00023027"/>
    </source>
</evidence>
<dbReference type="GO" id="GO:0005739">
    <property type="term" value="C:mitochondrion"/>
    <property type="evidence" value="ECO:0007669"/>
    <property type="project" value="TreeGrafter"/>
</dbReference>
<evidence type="ECO:0000256" key="3">
    <source>
        <dbReference type="ARBA" id="ARBA00022630"/>
    </source>
</evidence>
<dbReference type="PRINTS" id="PR00368">
    <property type="entry name" value="FADPNR"/>
</dbReference>
<dbReference type="Pfam" id="PF02852">
    <property type="entry name" value="Pyr_redox_dim"/>
    <property type="match status" value="1"/>
</dbReference>
<dbReference type="PRINTS" id="PR00411">
    <property type="entry name" value="PNDRDTASEI"/>
</dbReference>
<proteinExistence type="inferred from homology"/>
<dbReference type="GO" id="GO:0045252">
    <property type="term" value="C:oxoglutarate dehydrogenase complex"/>
    <property type="evidence" value="ECO:0007669"/>
    <property type="project" value="TreeGrafter"/>
</dbReference>
<dbReference type="GO" id="GO:0004148">
    <property type="term" value="F:dihydrolipoyl dehydrogenase (NADH) activity"/>
    <property type="evidence" value="ECO:0007669"/>
    <property type="project" value="TreeGrafter"/>
</dbReference>